<protein>
    <submittedName>
        <fullName evidence="9">Replication factor A protein 1-like</fullName>
    </submittedName>
</protein>
<dbReference type="Pfam" id="PF08646">
    <property type="entry name" value="Rep_fac-A_C"/>
    <property type="match status" value="1"/>
</dbReference>
<evidence type="ECO:0000259" key="6">
    <source>
        <dbReference type="Pfam" id="PF02721"/>
    </source>
</evidence>
<name>A0ABM1FJ56_SOLPN</name>
<dbReference type="InterPro" id="IPR013955">
    <property type="entry name" value="Rep_factor-A_C"/>
</dbReference>
<gene>
    <name evidence="9" type="primary">LOC107003922</name>
</gene>
<evidence type="ECO:0000256" key="3">
    <source>
        <dbReference type="ARBA" id="ARBA00022771"/>
    </source>
</evidence>
<evidence type="ECO:0000256" key="2">
    <source>
        <dbReference type="ARBA" id="ARBA00022723"/>
    </source>
</evidence>
<evidence type="ECO:0000256" key="4">
    <source>
        <dbReference type="ARBA" id="ARBA00022833"/>
    </source>
</evidence>
<reference evidence="8" key="1">
    <citation type="journal article" date="2014" name="Nat. Genet.">
        <title>The genome of the stress-tolerant wild tomato species Solanum pennellii.</title>
        <authorList>
            <person name="Bolger A."/>
            <person name="Scossa F."/>
            <person name="Bolger M.E."/>
            <person name="Lanz C."/>
            <person name="Maumus F."/>
            <person name="Tohge T."/>
            <person name="Quesneville H."/>
            <person name="Alseekh S."/>
            <person name="Sorensen I."/>
            <person name="Lichtenstein G."/>
            <person name="Fich E.A."/>
            <person name="Conte M."/>
            <person name="Keller H."/>
            <person name="Schneeberger K."/>
            <person name="Schwacke R."/>
            <person name="Ofner I."/>
            <person name="Vrebalov J."/>
            <person name="Xu Y."/>
            <person name="Osorio S."/>
            <person name="Aflitos S.A."/>
            <person name="Schijlen E."/>
            <person name="Jimenez-Gomez J.M."/>
            <person name="Ryngajllo M."/>
            <person name="Kimura S."/>
            <person name="Kumar R."/>
            <person name="Koenig D."/>
            <person name="Headland L.R."/>
            <person name="Maloof J.N."/>
            <person name="Sinha N."/>
            <person name="van Ham R.C."/>
            <person name="Lankhorst R.K."/>
            <person name="Mao L."/>
            <person name="Vogel A."/>
            <person name="Arsova B."/>
            <person name="Panstruga R."/>
            <person name="Fei Z."/>
            <person name="Rose J.K."/>
            <person name="Zamir D."/>
            <person name="Carrari F."/>
            <person name="Giovannoni J.J."/>
            <person name="Weigel D."/>
            <person name="Usadel B."/>
            <person name="Fernie A.R."/>
        </authorList>
    </citation>
    <scope>NUCLEOTIDE SEQUENCE [LARGE SCALE GENOMIC DNA]</scope>
    <source>
        <strain evidence="8">cv. LA0716</strain>
    </source>
</reference>
<keyword evidence="8" id="KW-1185">Reference proteome</keyword>
<dbReference type="InterPro" id="IPR012340">
    <property type="entry name" value="NA-bd_OB-fold"/>
</dbReference>
<dbReference type="InterPro" id="IPR047192">
    <property type="entry name" value="Euk_RPA1_DBD_C"/>
</dbReference>
<evidence type="ECO:0000313" key="9">
    <source>
        <dbReference type="RefSeq" id="XP_015057655.1"/>
    </source>
</evidence>
<organism evidence="8 9">
    <name type="scientific">Solanum pennellii</name>
    <name type="common">Tomato</name>
    <name type="synonym">Lycopersicon pennellii</name>
    <dbReference type="NCBI Taxonomy" id="28526"/>
    <lineage>
        <taxon>Eukaryota</taxon>
        <taxon>Viridiplantae</taxon>
        <taxon>Streptophyta</taxon>
        <taxon>Embryophyta</taxon>
        <taxon>Tracheophyta</taxon>
        <taxon>Spermatophyta</taxon>
        <taxon>Magnoliopsida</taxon>
        <taxon>eudicotyledons</taxon>
        <taxon>Gunneridae</taxon>
        <taxon>Pentapetalae</taxon>
        <taxon>asterids</taxon>
        <taxon>lamiids</taxon>
        <taxon>Solanales</taxon>
        <taxon>Solanaceae</taxon>
        <taxon>Solanoideae</taxon>
        <taxon>Solaneae</taxon>
        <taxon>Solanum</taxon>
        <taxon>Solanum subgen. Lycopersicon</taxon>
    </lineage>
</organism>
<feature type="domain" description="Replication protein A 70 kDa DNA-binding subunit B/D first OB fold" evidence="6">
    <location>
        <begin position="3"/>
        <end position="106"/>
    </location>
</feature>
<evidence type="ECO:0000313" key="8">
    <source>
        <dbReference type="Proteomes" id="UP000694930"/>
    </source>
</evidence>
<keyword evidence="2" id="KW-0479">Metal-binding</keyword>
<evidence type="ECO:0000259" key="7">
    <source>
        <dbReference type="Pfam" id="PF08646"/>
    </source>
</evidence>
<dbReference type="GeneID" id="107003922"/>
<dbReference type="Gene3D" id="2.40.50.140">
    <property type="entry name" value="Nucleic acid-binding proteins"/>
    <property type="match status" value="3"/>
</dbReference>
<accession>A0ABM1FJ56</accession>
<proteinExistence type="inferred from homology"/>
<sequence length="495" mass="57182">MAYSLLSDLDATRDDWLIRVRVCRQWEFINFKRSPEMISLDMILIDEKGTLMHAIIWKNQVNKFRDKLSEGFAVIIRNFKVSALTGDYRPVQSNFKITFLRKIAIQKLQDDIVHIPQNGFQFIQPEVIRSRINNNILLSESVGSKWQKRDIHILTDPDDLTIKARITLWEDHGESFYPYVYPNDFGPYIVIITATTVKEFRGELTFATTAASKIYVNLKMDNITALLHKFSKKSVDIVTIASGNSSNVPNAQAMFENRMTVAELLDSEWSPDIEECVVTLRAQITAIENFFDWYYISCNFCNKKVESSNGVYTCQKCNKQCDLPLIRFKIHINVKDNGGNTTLVLFNGVAEKLLDTSAHKLVNRLSKSESNITPQIQSLCGMELVFRLKLSSFNLKEGLENYTVTKVYVPDEELELQHRINKDKRVKGKEKLEDSTEQTDFNAEGLNTDYSKELSDEEDTFISKQRVYSRKFKKRRNLFIADSEESDDDTIKRTK</sequence>
<dbReference type="InterPro" id="IPR003871">
    <property type="entry name" value="RFA1B/D_OB_1st"/>
</dbReference>
<dbReference type="Proteomes" id="UP000694930">
    <property type="component" value="Chromosome 11"/>
</dbReference>
<dbReference type="RefSeq" id="XP_015057655.1">
    <property type="nucleotide sequence ID" value="XM_015202169.1"/>
</dbReference>
<evidence type="ECO:0000256" key="5">
    <source>
        <dbReference type="ARBA" id="ARBA00023125"/>
    </source>
</evidence>
<dbReference type="Pfam" id="PF02721">
    <property type="entry name" value="DUF223"/>
    <property type="match status" value="1"/>
</dbReference>
<reference evidence="9" key="2">
    <citation type="submission" date="2025-08" db="UniProtKB">
        <authorList>
            <consortium name="RefSeq"/>
        </authorList>
    </citation>
    <scope>IDENTIFICATION</scope>
</reference>
<dbReference type="CDD" id="cd04480">
    <property type="entry name" value="RPA1_DBD_A_like"/>
    <property type="match status" value="1"/>
</dbReference>
<evidence type="ECO:0000256" key="1">
    <source>
        <dbReference type="ARBA" id="ARBA00005690"/>
    </source>
</evidence>
<comment type="similarity">
    <text evidence="1">Belongs to the replication factor A protein 1 family.</text>
</comment>
<dbReference type="SUPFAM" id="SSF50249">
    <property type="entry name" value="Nucleic acid-binding proteins"/>
    <property type="match status" value="3"/>
</dbReference>
<keyword evidence="3" id="KW-0863">Zinc-finger</keyword>
<dbReference type="PANTHER" id="PTHR47165:SF4">
    <property type="entry name" value="OS03G0429900 PROTEIN"/>
    <property type="match status" value="1"/>
</dbReference>
<dbReference type="CDD" id="cd04476">
    <property type="entry name" value="RPA1_DBD_C"/>
    <property type="match status" value="1"/>
</dbReference>
<keyword evidence="4" id="KW-0862">Zinc</keyword>
<feature type="domain" description="Replication factor A C-terminal" evidence="7">
    <location>
        <begin position="279"/>
        <end position="409"/>
    </location>
</feature>
<dbReference type="PANTHER" id="PTHR47165">
    <property type="entry name" value="OS03G0429900 PROTEIN"/>
    <property type="match status" value="1"/>
</dbReference>
<keyword evidence="5" id="KW-0238">DNA-binding</keyword>